<dbReference type="KEGG" id="atw:C0099_12125"/>
<name>A0A2I6S8K7_9RHOO</name>
<dbReference type="FunFam" id="3.30.420.40:FF:000008">
    <property type="entry name" value="Glycerol kinase"/>
    <property type="match status" value="1"/>
</dbReference>
<feature type="binding site" evidence="9">
    <location>
        <position position="11"/>
    </location>
    <ligand>
        <name>ATP</name>
        <dbReference type="ChEBI" id="CHEBI:30616"/>
    </ligand>
</feature>
<dbReference type="Pfam" id="PF02782">
    <property type="entry name" value="FGGY_C"/>
    <property type="match status" value="1"/>
</dbReference>
<evidence type="ECO:0000256" key="1">
    <source>
        <dbReference type="ARBA" id="ARBA00005190"/>
    </source>
</evidence>
<feature type="binding site" evidence="9">
    <location>
        <position position="307"/>
    </location>
    <ligand>
        <name>ADP</name>
        <dbReference type="ChEBI" id="CHEBI:456216"/>
    </ligand>
</feature>
<dbReference type="NCBIfam" id="NF000756">
    <property type="entry name" value="PRK00047.1"/>
    <property type="match status" value="1"/>
</dbReference>
<dbReference type="SUPFAM" id="SSF53067">
    <property type="entry name" value="Actin-like ATPase domain"/>
    <property type="match status" value="2"/>
</dbReference>
<comment type="similarity">
    <text evidence="2 9 10">Belongs to the FGGY kinase family.</text>
</comment>
<evidence type="ECO:0000256" key="6">
    <source>
        <dbReference type="ARBA" id="ARBA00022798"/>
    </source>
</evidence>
<feature type="binding site" evidence="9">
    <location>
        <position position="12"/>
    </location>
    <ligand>
        <name>ATP</name>
        <dbReference type="ChEBI" id="CHEBI:30616"/>
    </ligand>
</feature>
<dbReference type="GO" id="GO:0006072">
    <property type="term" value="P:glycerol-3-phosphate metabolic process"/>
    <property type="evidence" value="ECO:0007669"/>
    <property type="project" value="InterPro"/>
</dbReference>
<dbReference type="GO" id="GO:0005829">
    <property type="term" value="C:cytosol"/>
    <property type="evidence" value="ECO:0007669"/>
    <property type="project" value="TreeGrafter"/>
</dbReference>
<dbReference type="PROSITE" id="PS00933">
    <property type="entry name" value="FGGY_KINASES_1"/>
    <property type="match status" value="1"/>
</dbReference>
<evidence type="ECO:0000256" key="7">
    <source>
        <dbReference type="ARBA" id="ARBA00022840"/>
    </source>
</evidence>
<dbReference type="OrthoDB" id="9805576at2"/>
<dbReference type="GO" id="GO:0019563">
    <property type="term" value="P:glycerol catabolic process"/>
    <property type="evidence" value="ECO:0007669"/>
    <property type="project" value="UniProtKB-UniRule"/>
</dbReference>
<dbReference type="AlphaFoldDB" id="A0A2I6S8K7"/>
<organism evidence="13 14">
    <name type="scientific">Pseudazoarcus pumilus</name>
    <dbReference type="NCBI Taxonomy" id="2067960"/>
    <lineage>
        <taxon>Bacteria</taxon>
        <taxon>Pseudomonadati</taxon>
        <taxon>Pseudomonadota</taxon>
        <taxon>Betaproteobacteria</taxon>
        <taxon>Rhodocyclales</taxon>
        <taxon>Zoogloeaceae</taxon>
        <taxon>Pseudazoarcus</taxon>
    </lineage>
</organism>
<feature type="binding site" evidence="9">
    <location>
        <position position="15"/>
    </location>
    <ligand>
        <name>ADP</name>
        <dbReference type="ChEBI" id="CHEBI:456216"/>
    </ligand>
</feature>
<keyword evidence="6 9" id="KW-0319">Glycerol metabolism</keyword>
<feature type="binding site" evidence="9">
    <location>
        <position position="408"/>
    </location>
    <ligand>
        <name>ADP</name>
        <dbReference type="ChEBI" id="CHEBI:456216"/>
    </ligand>
</feature>
<dbReference type="InterPro" id="IPR043129">
    <property type="entry name" value="ATPase_NBD"/>
</dbReference>
<dbReference type="PIRSF" id="PIRSF000538">
    <property type="entry name" value="GlpK"/>
    <property type="match status" value="1"/>
</dbReference>
<dbReference type="InterPro" id="IPR018483">
    <property type="entry name" value="Carb_kinase_FGGY_CS"/>
</dbReference>
<accession>A0A2I6S8K7</accession>
<keyword evidence="5 9" id="KW-0418">Kinase</keyword>
<feature type="binding site" evidence="9">
    <location>
        <position position="412"/>
    </location>
    <ligand>
        <name>ADP</name>
        <dbReference type="ChEBI" id="CHEBI:456216"/>
    </ligand>
</feature>
<dbReference type="InterPro" id="IPR005999">
    <property type="entry name" value="Glycerol_kin"/>
</dbReference>
<feature type="binding site" evidence="9">
    <location>
        <position position="307"/>
    </location>
    <ligand>
        <name>ATP</name>
        <dbReference type="ChEBI" id="CHEBI:30616"/>
    </ligand>
</feature>
<keyword evidence="7 9" id="KW-0067">ATP-binding</keyword>
<keyword evidence="4 9" id="KW-0547">Nucleotide-binding</keyword>
<dbReference type="InterPro" id="IPR018484">
    <property type="entry name" value="FGGY_N"/>
</dbReference>
<proteinExistence type="inferred from homology"/>
<feature type="binding site" evidence="9">
    <location>
        <position position="408"/>
    </location>
    <ligand>
        <name>ATP</name>
        <dbReference type="ChEBI" id="CHEBI:30616"/>
    </ligand>
</feature>
<feature type="binding site" evidence="9">
    <location>
        <position position="264"/>
    </location>
    <ligand>
        <name>ADP</name>
        <dbReference type="ChEBI" id="CHEBI:456216"/>
    </ligand>
</feature>
<dbReference type="NCBIfam" id="TIGR01311">
    <property type="entry name" value="glycerol_kin"/>
    <property type="match status" value="1"/>
</dbReference>
<feature type="binding site" evidence="9">
    <location>
        <position position="81"/>
    </location>
    <ligand>
        <name>glycerol</name>
        <dbReference type="ChEBI" id="CHEBI:17754"/>
    </ligand>
</feature>
<sequence length="496" mass="53459">MTCLLALDQGTTSSRAMVFDTDGRVRGASQREFRQHYPQPGWVEHDAHEILTTQLDCARAAIAEAGVAPSDVVGLGIANQRETTIVWERATGRAIAPAIVWQDRRTAPDCDRLRAVGQAEAIRRSTGLELDAYFSATKLAWILREVPGARERARRGELAFGTVDAWLIWHLSGGALHATDAGNASRTMLYDIHRGQWDDDLLALFDIPRSMLPTVVDSIGVCGHAQRDVLGASIPIAGIGGDQQAATFGQACLAPGMAKQTYGTGCFLLMNTGERAVESANRLLTTIGWRQRGASTYALEGSIFVGGALVQWLRDELGLVRRSEDIEALAASVPDSAGVVLVPAFTGLGAPWWDAYARGTLLGLTRGTTRAHIARAALEAIALQTVDLVTAMDADGAGPLRELRVDGGAAANNLLMQMQADLLGVPVVRPEMLETTAFGAACLAALGVGVWADEATVASHWREAARFQPRMSRDRREAVIARWHRGVERARDWAQE</sequence>
<keyword evidence="3 9" id="KW-0808">Transferase</keyword>
<comment type="activity regulation">
    <text evidence="9">Inhibited by fructose 1,6-bisphosphate (FBP).</text>
</comment>
<evidence type="ECO:0000256" key="2">
    <source>
        <dbReference type="ARBA" id="ARBA00009156"/>
    </source>
</evidence>
<feature type="binding site" evidence="9">
    <location>
        <position position="133"/>
    </location>
    <ligand>
        <name>sn-glycerol 3-phosphate</name>
        <dbReference type="ChEBI" id="CHEBI:57597"/>
    </ligand>
</feature>
<dbReference type="EMBL" id="CP025682">
    <property type="protein sequence ID" value="AUN95610.1"/>
    <property type="molecule type" value="Genomic_DNA"/>
</dbReference>
<evidence type="ECO:0000256" key="10">
    <source>
        <dbReference type="RuleBase" id="RU003733"/>
    </source>
</evidence>
<feature type="binding site" evidence="9">
    <location>
        <position position="82"/>
    </location>
    <ligand>
        <name>glycerol</name>
        <dbReference type="ChEBI" id="CHEBI:17754"/>
    </ligand>
</feature>
<feature type="binding site" evidence="9">
    <location>
        <position position="82"/>
    </location>
    <ligand>
        <name>sn-glycerol 3-phosphate</name>
        <dbReference type="ChEBI" id="CHEBI:57597"/>
    </ligand>
</feature>
<feature type="binding site" evidence="9">
    <location>
        <position position="13"/>
    </location>
    <ligand>
        <name>ATP</name>
        <dbReference type="ChEBI" id="CHEBI:30616"/>
    </ligand>
</feature>
<feature type="binding site" evidence="9">
    <location>
        <position position="243"/>
    </location>
    <ligand>
        <name>glycerol</name>
        <dbReference type="ChEBI" id="CHEBI:17754"/>
    </ligand>
</feature>
<feature type="binding site" evidence="9">
    <location>
        <position position="264"/>
    </location>
    <ligand>
        <name>ATP</name>
        <dbReference type="ChEBI" id="CHEBI:30616"/>
    </ligand>
</feature>
<dbReference type="PROSITE" id="PS00445">
    <property type="entry name" value="FGGY_KINASES_2"/>
    <property type="match status" value="1"/>
</dbReference>
<dbReference type="HAMAP" id="MF_00186">
    <property type="entry name" value="Glycerol_kin"/>
    <property type="match status" value="1"/>
</dbReference>
<dbReference type="PANTHER" id="PTHR10196:SF69">
    <property type="entry name" value="GLYCEROL KINASE"/>
    <property type="match status" value="1"/>
</dbReference>
<keyword evidence="14" id="KW-1185">Reference proteome</keyword>
<feature type="domain" description="Carbohydrate kinase FGGY N-terminal" evidence="11">
    <location>
        <begin position="4"/>
        <end position="249"/>
    </location>
</feature>
<evidence type="ECO:0000256" key="5">
    <source>
        <dbReference type="ARBA" id="ARBA00022777"/>
    </source>
</evidence>
<gene>
    <name evidence="9 13" type="primary">glpK</name>
    <name evidence="13" type="ORF">C0099_12125</name>
</gene>
<dbReference type="Gene3D" id="3.30.420.40">
    <property type="match status" value="2"/>
</dbReference>
<feature type="binding site" evidence="9">
    <location>
        <position position="81"/>
    </location>
    <ligand>
        <name>sn-glycerol 3-phosphate</name>
        <dbReference type="ChEBI" id="CHEBI:57597"/>
    </ligand>
</feature>
<feature type="binding site" evidence="9">
    <location>
        <position position="133"/>
    </location>
    <ligand>
        <name>glycerol</name>
        <dbReference type="ChEBI" id="CHEBI:17754"/>
    </ligand>
</feature>
<feature type="binding site" evidence="9">
    <location>
        <position position="242"/>
    </location>
    <ligand>
        <name>sn-glycerol 3-phosphate</name>
        <dbReference type="ChEBI" id="CHEBI:57597"/>
    </ligand>
</feature>
<evidence type="ECO:0000259" key="11">
    <source>
        <dbReference type="Pfam" id="PF00370"/>
    </source>
</evidence>
<evidence type="ECO:0000313" key="14">
    <source>
        <dbReference type="Proteomes" id="UP000242205"/>
    </source>
</evidence>
<feature type="binding site" evidence="9">
    <location>
        <position position="311"/>
    </location>
    <ligand>
        <name>ATP</name>
        <dbReference type="ChEBI" id="CHEBI:30616"/>
    </ligand>
</feature>
<evidence type="ECO:0000256" key="4">
    <source>
        <dbReference type="ARBA" id="ARBA00022741"/>
    </source>
</evidence>
<dbReference type="Proteomes" id="UP000242205">
    <property type="component" value="Chromosome"/>
</dbReference>
<feature type="binding site" evidence="9">
    <location>
        <position position="242"/>
    </location>
    <ligand>
        <name>glycerol</name>
        <dbReference type="ChEBI" id="CHEBI:17754"/>
    </ligand>
</feature>
<evidence type="ECO:0000256" key="8">
    <source>
        <dbReference type="ARBA" id="ARBA00052101"/>
    </source>
</evidence>
<dbReference type="EC" id="2.7.1.30" evidence="9"/>
<dbReference type="CDD" id="cd07786">
    <property type="entry name" value="FGGY_EcGK_like"/>
    <property type="match status" value="1"/>
</dbReference>
<dbReference type="InterPro" id="IPR018485">
    <property type="entry name" value="FGGY_C"/>
</dbReference>
<evidence type="ECO:0000313" key="13">
    <source>
        <dbReference type="EMBL" id="AUN95610.1"/>
    </source>
</evidence>
<protein>
    <recommendedName>
        <fullName evidence="9">Glycerol kinase</fullName>
        <ecNumber evidence="9">2.7.1.30</ecNumber>
    </recommendedName>
    <alternativeName>
        <fullName evidence="9">ATP:glycerol 3-phosphotransferase</fullName>
    </alternativeName>
    <alternativeName>
        <fullName evidence="9">Glycerokinase</fullName>
        <shortName evidence="9">GK</shortName>
    </alternativeName>
</protein>
<evidence type="ECO:0000256" key="3">
    <source>
        <dbReference type="ARBA" id="ARBA00022679"/>
    </source>
</evidence>
<comment type="function">
    <text evidence="9">Key enzyme in the regulation of glycerol uptake and metabolism. Catalyzes the phosphorylation of glycerol to yield sn-glycerol 3-phosphate.</text>
</comment>
<feature type="binding site" evidence="9">
    <location>
        <position position="11"/>
    </location>
    <ligand>
        <name>ADP</name>
        <dbReference type="ChEBI" id="CHEBI:456216"/>
    </ligand>
</feature>
<reference evidence="13 14" key="1">
    <citation type="submission" date="2018-01" db="EMBL/GenBank/DDBJ databases">
        <authorList>
            <person name="Fu G.-Y."/>
        </authorList>
    </citation>
    <scope>NUCLEOTIDE SEQUENCE [LARGE SCALE GENOMIC DNA]</scope>
    <source>
        <strain evidence="13 14">SY39</strain>
    </source>
</reference>
<dbReference type="PANTHER" id="PTHR10196">
    <property type="entry name" value="SUGAR KINASE"/>
    <property type="match status" value="1"/>
</dbReference>
<evidence type="ECO:0000256" key="9">
    <source>
        <dbReference type="HAMAP-Rule" id="MF_00186"/>
    </source>
</evidence>
<dbReference type="GO" id="GO:0005524">
    <property type="term" value="F:ATP binding"/>
    <property type="evidence" value="ECO:0007669"/>
    <property type="project" value="UniProtKB-UniRule"/>
</dbReference>
<dbReference type="InterPro" id="IPR000577">
    <property type="entry name" value="Carb_kinase_FGGY"/>
</dbReference>
<dbReference type="FunFam" id="3.30.420.40:FF:000007">
    <property type="entry name" value="Glycerol kinase"/>
    <property type="match status" value="1"/>
</dbReference>
<feature type="domain" description="Carbohydrate kinase FGGY C-terminal" evidence="12">
    <location>
        <begin position="261"/>
        <end position="446"/>
    </location>
</feature>
<feature type="binding site" evidence="9">
    <location>
        <position position="11"/>
    </location>
    <ligand>
        <name>sn-glycerol 3-phosphate</name>
        <dbReference type="ChEBI" id="CHEBI:57597"/>
    </ligand>
</feature>
<evidence type="ECO:0000259" key="12">
    <source>
        <dbReference type="Pfam" id="PF02782"/>
    </source>
</evidence>
<comment type="catalytic activity">
    <reaction evidence="8 9">
        <text>glycerol + ATP = sn-glycerol 3-phosphate + ADP + H(+)</text>
        <dbReference type="Rhea" id="RHEA:21644"/>
        <dbReference type="ChEBI" id="CHEBI:15378"/>
        <dbReference type="ChEBI" id="CHEBI:17754"/>
        <dbReference type="ChEBI" id="CHEBI:30616"/>
        <dbReference type="ChEBI" id="CHEBI:57597"/>
        <dbReference type="ChEBI" id="CHEBI:456216"/>
        <dbReference type="EC" id="2.7.1.30"/>
    </reaction>
</comment>
<comment type="pathway">
    <text evidence="1 9">Polyol metabolism; glycerol degradation via glycerol kinase pathway; sn-glycerol 3-phosphate from glycerol: step 1/1.</text>
</comment>
<dbReference type="Pfam" id="PF00370">
    <property type="entry name" value="FGGY_N"/>
    <property type="match status" value="1"/>
</dbReference>
<dbReference type="UniPathway" id="UPA00618">
    <property type="reaction ID" value="UER00672"/>
</dbReference>
<dbReference type="GO" id="GO:0004370">
    <property type="term" value="F:glycerol kinase activity"/>
    <property type="evidence" value="ECO:0007669"/>
    <property type="project" value="UniProtKB-UniRule"/>
</dbReference>
<dbReference type="RefSeq" id="WP_102247658.1">
    <property type="nucleotide sequence ID" value="NZ_CP025682.1"/>
</dbReference>